<organism evidence="7 8">
    <name type="scientific">Uria aalge</name>
    <name type="common">Common mure</name>
    <name type="synonym">Colymbus aalge</name>
    <dbReference type="NCBI Taxonomy" id="13746"/>
    <lineage>
        <taxon>Eukaryota</taxon>
        <taxon>Metazoa</taxon>
        <taxon>Chordata</taxon>
        <taxon>Craniata</taxon>
        <taxon>Vertebrata</taxon>
        <taxon>Euteleostomi</taxon>
        <taxon>Archelosauria</taxon>
        <taxon>Archosauria</taxon>
        <taxon>Dinosauria</taxon>
        <taxon>Saurischia</taxon>
        <taxon>Theropoda</taxon>
        <taxon>Coelurosauria</taxon>
        <taxon>Aves</taxon>
        <taxon>Neognathae</taxon>
        <taxon>Neoaves</taxon>
        <taxon>Charadriiformes</taxon>
        <taxon>Alcidae</taxon>
        <taxon>Uria</taxon>
    </lineage>
</organism>
<evidence type="ECO:0000259" key="6">
    <source>
        <dbReference type="Pfam" id="PF12295"/>
    </source>
</evidence>
<feature type="region of interest" description="Disordered" evidence="4">
    <location>
        <begin position="576"/>
        <end position="600"/>
    </location>
</feature>
<dbReference type="Pfam" id="PF11935">
    <property type="entry name" value="SYMPK_PTA1_N"/>
    <property type="match status" value="1"/>
</dbReference>
<dbReference type="InterPro" id="IPR022075">
    <property type="entry name" value="Symplekin_C"/>
</dbReference>
<dbReference type="SUPFAM" id="SSF48371">
    <property type="entry name" value="ARM repeat"/>
    <property type="match status" value="1"/>
</dbReference>
<dbReference type="Pfam" id="PF12295">
    <property type="entry name" value="Symplekin_C"/>
    <property type="match status" value="1"/>
</dbReference>
<sequence length="980" mass="108927">QVVDLLNQAALISTDSKITILKQVQELIINKDPTLLDNFLDEIIAFQADKSIEVRKFVVGFIEEACKRDIELLLKLIANLNMLLKDENVNVVKKAILTMTQLYKVALQVRHPGAGRGGARGCRGGGLTPPPCLQWMVKSKVISELQEACWEMMAAMASDIILLLDSDNDGIRTHAIKFVEGLIITLSPRMADSDVPKRHENDISLERIPKDHPYIKYNVLWEEGKAALEQLLKFMVHPAISSINLTAALGSLATIARQRPMFMAEVIQAYETLHANLPPTLAKSQVSSVRKNLKLHLLSVLRHPSSGDFQPQITTLLVDLGTQQAEIARSMPSPRDTRKRPRDEPDATLKKMKIEPPLGEDDEDKDLEPTMVAAPKAAGQASVPSDTDITAEFLQPLLTPENVANLVLISMVYLPEAMPASFQATYTPVESAGTEAQIKHLARLMATQMTAAGLGPGVEQTKHLKEEPKEEKAAKPESVVIKRRLSALAQGQAISVLGAQGSAANLLEEEAPQAKRRPEPIIPATQPRLAGAGGRKKVFRLADVLKPLSDTQMEKLKLSAIKRILRAERAVACSGAAQVRPAPPHHWGEPPSLPTSHQDPLASPRQARVKILASLVTQFEVPLKSEVLAFILDDIRGRLDLAFAWLFQEYNAYLSHLPAGSLERYDECLIGLLAGLQEKPDQKDGIFTKVVLEAPLITESALEVIRKYCEDESRTYLGMSTLRDLIFKRPSRQFQYLHVLLDLSSHEKDKVRQQALLFIKRMYEKDQLREYVEKFALNYLQLLVHPNPPSVLFGADKDTGEFWGWGGARWGGPLGSSDAVCDAEVAAPWTEETIKQCLYLYLALLPHNHKLIHELASVYTEAIADIKRTVLRVIEQPIRGMGMNSPELLLLVENCPKGAETLVTRCLHSLTDKVPPSPELVKRVRDLYHKRLPDVRFLIPVLNGLEKKEVIQALPKLIKLNPIVVKEVFNRLLGTQHGRG</sequence>
<dbReference type="Gene3D" id="1.25.10.10">
    <property type="entry name" value="Leucine-rich Repeat Variant"/>
    <property type="match status" value="1"/>
</dbReference>
<dbReference type="InterPro" id="IPR032460">
    <property type="entry name" value="Symplekin/Pta1_N"/>
</dbReference>
<evidence type="ECO:0000256" key="3">
    <source>
        <dbReference type="ARBA" id="ARBA00023242"/>
    </source>
</evidence>
<keyword evidence="8" id="KW-1185">Reference proteome</keyword>
<protein>
    <submittedName>
        <fullName evidence="7">SYMPK protein</fullName>
    </submittedName>
</protein>
<gene>
    <name evidence="7" type="primary">Sympk</name>
    <name evidence="7" type="ORF">URIAAL_R14885</name>
</gene>
<dbReference type="PANTHER" id="PTHR15245:SF20">
    <property type="entry name" value="SYMPLEKIN"/>
    <property type="match status" value="1"/>
</dbReference>
<comment type="caution">
    <text evidence="7">The sequence shown here is derived from an EMBL/GenBank/DDBJ whole genome shotgun (WGS) entry which is preliminary data.</text>
</comment>
<dbReference type="GO" id="GO:0005847">
    <property type="term" value="C:mRNA cleavage and polyadenylation specificity factor complex"/>
    <property type="evidence" value="ECO:0007669"/>
    <property type="project" value="TreeGrafter"/>
</dbReference>
<feature type="domain" description="Symplekin/Pta1 N-terminal" evidence="5">
    <location>
        <begin position="89"/>
        <end position="338"/>
    </location>
</feature>
<evidence type="ECO:0000313" key="7">
    <source>
        <dbReference type="EMBL" id="NXV52623.1"/>
    </source>
</evidence>
<dbReference type="EMBL" id="VZUE01000759">
    <property type="protein sequence ID" value="NXV52623.1"/>
    <property type="molecule type" value="Genomic_DNA"/>
</dbReference>
<dbReference type="InterPro" id="IPR011989">
    <property type="entry name" value="ARM-like"/>
</dbReference>
<evidence type="ECO:0000313" key="8">
    <source>
        <dbReference type="Proteomes" id="UP000535478"/>
    </source>
</evidence>
<evidence type="ECO:0000256" key="1">
    <source>
        <dbReference type="ARBA" id="ARBA00004123"/>
    </source>
</evidence>
<dbReference type="GO" id="GO:0006397">
    <property type="term" value="P:mRNA processing"/>
    <property type="evidence" value="ECO:0007669"/>
    <property type="project" value="UniProtKB-KW"/>
</dbReference>
<proteinExistence type="predicted"/>
<dbReference type="AlphaFoldDB" id="A0A7L3UKS5"/>
<dbReference type="PANTHER" id="PTHR15245">
    <property type="entry name" value="SYMPLEKIN-RELATED"/>
    <property type="match status" value="1"/>
</dbReference>
<name>A0A7L3UKS5_URIAL</name>
<keyword evidence="2" id="KW-0507">mRNA processing</keyword>
<feature type="compositionally biased region" description="Basic and acidic residues" evidence="4">
    <location>
        <begin position="341"/>
        <end position="354"/>
    </location>
</feature>
<feature type="non-terminal residue" evidence="7">
    <location>
        <position position="1"/>
    </location>
</feature>
<evidence type="ECO:0000256" key="2">
    <source>
        <dbReference type="ARBA" id="ARBA00022664"/>
    </source>
</evidence>
<feature type="non-terminal residue" evidence="7">
    <location>
        <position position="980"/>
    </location>
</feature>
<feature type="region of interest" description="Disordered" evidence="4">
    <location>
        <begin position="326"/>
        <end position="365"/>
    </location>
</feature>
<accession>A0A7L3UKS5</accession>
<dbReference type="InterPro" id="IPR021850">
    <property type="entry name" value="Symplekin/Pta1"/>
</dbReference>
<feature type="domain" description="Symplekin C-terminal" evidence="6">
    <location>
        <begin position="934"/>
        <end position="977"/>
    </location>
</feature>
<evidence type="ECO:0000259" key="5">
    <source>
        <dbReference type="Pfam" id="PF11935"/>
    </source>
</evidence>
<comment type="subcellular location">
    <subcellularLocation>
        <location evidence="1">Nucleus</location>
    </subcellularLocation>
</comment>
<reference evidence="7 8" key="1">
    <citation type="submission" date="2019-09" db="EMBL/GenBank/DDBJ databases">
        <title>Bird 10,000 Genomes (B10K) Project - Family phase.</title>
        <authorList>
            <person name="Zhang G."/>
        </authorList>
    </citation>
    <scope>NUCLEOTIDE SEQUENCE [LARGE SCALE GENOMIC DNA]</scope>
    <source>
        <strain evidence="7">OUT-0019</strain>
        <tissue evidence="7">Blood</tissue>
    </source>
</reference>
<dbReference type="InterPro" id="IPR016024">
    <property type="entry name" value="ARM-type_fold"/>
</dbReference>
<keyword evidence="3" id="KW-0539">Nucleus</keyword>
<dbReference type="Proteomes" id="UP000535478">
    <property type="component" value="Unassembled WGS sequence"/>
</dbReference>
<evidence type="ECO:0000256" key="4">
    <source>
        <dbReference type="SAM" id="MobiDB-lite"/>
    </source>
</evidence>